<protein>
    <submittedName>
        <fullName evidence="3">Uncharacterized protein</fullName>
    </submittedName>
</protein>
<evidence type="ECO:0000256" key="2">
    <source>
        <dbReference type="SAM" id="Phobius"/>
    </source>
</evidence>
<evidence type="ECO:0000313" key="3">
    <source>
        <dbReference type="EMBL" id="KAK4188446.1"/>
    </source>
</evidence>
<keyword evidence="2" id="KW-1133">Transmembrane helix</keyword>
<accession>A0AAN6WVT2</accession>
<reference evidence="3" key="1">
    <citation type="journal article" date="2023" name="Mol. Phylogenet. Evol.">
        <title>Genome-scale phylogeny and comparative genomics of the fungal order Sordariales.</title>
        <authorList>
            <person name="Hensen N."/>
            <person name="Bonometti L."/>
            <person name="Westerberg I."/>
            <person name="Brannstrom I.O."/>
            <person name="Guillou S."/>
            <person name="Cros-Aarteil S."/>
            <person name="Calhoun S."/>
            <person name="Haridas S."/>
            <person name="Kuo A."/>
            <person name="Mondo S."/>
            <person name="Pangilinan J."/>
            <person name="Riley R."/>
            <person name="LaButti K."/>
            <person name="Andreopoulos B."/>
            <person name="Lipzen A."/>
            <person name="Chen C."/>
            <person name="Yan M."/>
            <person name="Daum C."/>
            <person name="Ng V."/>
            <person name="Clum A."/>
            <person name="Steindorff A."/>
            <person name="Ohm R.A."/>
            <person name="Martin F."/>
            <person name="Silar P."/>
            <person name="Natvig D.O."/>
            <person name="Lalanne C."/>
            <person name="Gautier V."/>
            <person name="Ament-Velasquez S.L."/>
            <person name="Kruys A."/>
            <person name="Hutchinson M.I."/>
            <person name="Powell A.J."/>
            <person name="Barry K."/>
            <person name="Miller A.N."/>
            <person name="Grigoriev I.V."/>
            <person name="Debuchy R."/>
            <person name="Gladieux P."/>
            <person name="Hiltunen Thoren M."/>
            <person name="Johannesson H."/>
        </authorList>
    </citation>
    <scope>NUCLEOTIDE SEQUENCE</scope>
    <source>
        <strain evidence="3">PSN309</strain>
    </source>
</reference>
<reference evidence="3" key="2">
    <citation type="submission" date="2023-05" db="EMBL/GenBank/DDBJ databases">
        <authorList>
            <consortium name="Lawrence Berkeley National Laboratory"/>
            <person name="Steindorff A."/>
            <person name="Hensen N."/>
            <person name="Bonometti L."/>
            <person name="Westerberg I."/>
            <person name="Brannstrom I.O."/>
            <person name="Guillou S."/>
            <person name="Cros-Aarteil S."/>
            <person name="Calhoun S."/>
            <person name="Haridas S."/>
            <person name="Kuo A."/>
            <person name="Mondo S."/>
            <person name="Pangilinan J."/>
            <person name="Riley R."/>
            <person name="Labutti K."/>
            <person name="Andreopoulos B."/>
            <person name="Lipzen A."/>
            <person name="Chen C."/>
            <person name="Yanf M."/>
            <person name="Daum C."/>
            <person name="Ng V."/>
            <person name="Clum A."/>
            <person name="Ohm R."/>
            <person name="Martin F."/>
            <person name="Silar P."/>
            <person name="Natvig D."/>
            <person name="Lalanne C."/>
            <person name="Gautier V."/>
            <person name="Ament-Velasquez S.L."/>
            <person name="Kruys A."/>
            <person name="Hutchinson M.I."/>
            <person name="Powell A.J."/>
            <person name="Barry K."/>
            <person name="Miller A.N."/>
            <person name="Grigoriev I.V."/>
            <person name="Debuchy R."/>
            <person name="Gladieux P."/>
            <person name="Thoren M.H."/>
            <person name="Johannesson H."/>
        </authorList>
    </citation>
    <scope>NUCLEOTIDE SEQUENCE</scope>
    <source>
        <strain evidence="3">PSN309</strain>
    </source>
</reference>
<dbReference type="Proteomes" id="UP001302126">
    <property type="component" value="Unassembled WGS sequence"/>
</dbReference>
<feature type="compositionally biased region" description="Polar residues" evidence="1">
    <location>
        <begin position="349"/>
        <end position="360"/>
    </location>
</feature>
<keyword evidence="2" id="KW-0812">Transmembrane</keyword>
<gene>
    <name evidence="3" type="ORF">QBC35DRAFT_549398</name>
</gene>
<dbReference type="EMBL" id="MU864388">
    <property type="protein sequence ID" value="KAK4188446.1"/>
    <property type="molecule type" value="Genomic_DNA"/>
</dbReference>
<comment type="caution">
    <text evidence="3">The sequence shown here is derived from an EMBL/GenBank/DDBJ whole genome shotgun (WGS) entry which is preliminary data.</text>
</comment>
<feature type="compositionally biased region" description="Low complexity" evidence="1">
    <location>
        <begin position="170"/>
        <end position="197"/>
    </location>
</feature>
<sequence length="401" mass="42426">MIVTNLKSSPNPVSISNGTCYSAPGLQAPDGFIPCGNAAFGDVNCCWVGAKCLGNNACYTDNYGTTYLAGCTDSSYSDGSCPDKGDYADQWWTGLITCGQNNDEWVRCKEDDNPDSLRKGDKCECPDSYTPAFEGTSRLEDVARLPATSGGVISWIGTHIPADRTLPAQTTTTTTTSSSSSLTTSSSPSTPSSMTSTFLTTTSPTFSTFSASTSPTSTVAAESVESAGKVVPIQDKIGIALGILCGICLIISIYFMFRLFRPKKTDNVPSDPLAETHDVDAQPPPVVSPIASFRAPTELSTDNKARPWSVRSELPDGSVVSSPNPATHHLGLVPENGVWQPGNPVASPPEQQHLSRSPTPSDIIGEYAGPDPEPSPYYPGRPVYQGPNRSGQTFRAAEMEG</sequence>
<dbReference type="AlphaFoldDB" id="A0AAN6WVT2"/>
<keyword evidence="4" id="KW-1185">Reference proteome</keyword>
<evidence type="ECO:0000256" key="1">
    <source>
        <dbReference type="SAM" id="MobiDB-lite"/>
    </source>
</evidence>
<feature type="region of interest" description="Disordered" evidence="1">
    <location>
        <begin position="164"/>
        <end position="197"/>
    </location>
</feature>
<feature type="region of interest" description="Disordered" evidence="1">
    <location>
        <begin position="336"/>
        <end position="401"/>
    </location>
</feature>
<evidence type="ECO:0000313" key="4">
    <source>
        <dbReference type="Proteomes" id="UP001302126"/>
    </source>
</evidence>
<keyword evidence="2" id="KW-0472">Membrane</keyword>
<feature type="transmembrane region" description="Helical" evidence="2">
    <location>
        <begin position="237"/>
        <end position="257"/>
    </location>
</feature>
<name>A0AAN6WVT2_9PEZI</name>
<organism evidence="3 4">
    <name type="scientific">Podospora australis</name>
    <dbReference type="NCBI Taxonomy" id="1536484"/>
    <lineage>
        <taxon>Eukaryota</taxon>
        <taxon>Fungi</taxon>
        <taxon>Dikarya</taxon>
        <taxon>Ascomycota</taxon>
        <taxon>Pezizomycotina</taxon>
        <taxon>Sordariomycetes</taxon>
        <taxon>Sordariomycetidae</taxon>
        <taxon>Sordariales</taxon>
        <taxon>Podosporaceae</taxon>
        <taxon>Podospora</taxon>
    </lineage>
</organism>
<proteinExistence type="predicted"/>